<organism evidence="1 2">
    <name type="scientific">Pyropia yezoensis</name>
    <name type="common">Susabi-nori</name>
    <name type="synonym">Porphyra yezoensis</name>
    <dbReference type="NCBI Taxonomy" id="2788"/>
    <lineage>
        <taxon>Eukaryota</taxon>
        <taxon>Rhodophyta</taxon>
        <taxon>Bangiophyceae</taxon>
        <taxon>Bangiales</taxon>
        <taxon>Bangiaceae</taxon>
        <taxon>Pyropia</taxon>
    </lineage>
</organism>
<gene>
    <name evidence="1" type="ORF">I4F81_002767</name>
</gene>
<name>A0ACC3BRE5_PYRYE</name>
<accession>A0ACC3BRE5</accession>
<dbReference type="Proteomes" id="UP000798662">
    <property type="component" value="Chromosome 1"/>
</dbReference>
<evidence type="ECO:0000313" key="1">
    <source>
        <dbReference type="EMBL" id="KAK1860178.1"/>
    </source>
</evidence>
<sequence length="718" mass="73599">MQSAVVASRLVRLPCAHPGAAARGGCPSLSQAMTAFVGLSPASWTRRGAARAPRLSGARSAWVAAVRPGSGLCSPSGWAGRRGAAAAAAAAVRPLGSRAVPTGCGGDGAPAPPPNGDPPAATTAVTGAAAAAAAVTPPHAGEHKTLTTPLYYVNAPPHMGSAYPTMAVDALARFYRLAGATTTFLTGVDEHGEKIAAAAEAAGRDPQAHCDAVSSSFRELWAALAIEPDVFVRTTGESHRAVVAQFMERVWAAGHIYKSAYEGLYCTGCEEYKDPKDLTDGTVCPTHQTVCAERSEENYFFRLTAFQERLEAFHAANPHFVAPAERRNEVLGWVKAGLRDFSVSRASNPWGIPVPRDDSQTVYVWFDALLGYLSGLLRDGDAHDLDVALSRGWPPAVHVIGKDILRFHAVYWPAMLMAAGLPDSALPNAVYGHGFLTKDGLKMGKSLGNTIEPADLVSAYGPDAVRYYFLRGVDFGRDGDFSAARFVEVVNADLANVLGNLLNRSTALLRKYAGGVTPLAAADALPADHPVVVTAAAATTRAAAAYAELDFMGAAGALLGLATAANGHVDAVAPWAALKEEPGSDRHADGLAACVAALEVVRIVGLGLSPITPGLATRIYAALGRDAAALAVAHRCWEDADRRAVPAAAAVGATDGNGGSRPAAAAAADSAASGATPAATDRGRCRRPGERGADGGGGPAVAAAAAPAAADGRSAGGQ</sequence>
<proteinExistence type="predicted"/>
<dbReference type="EMBL" id="CM020618">
    <property type="protein sequence ID" value="KAK1860178.1"/>
    <property type="molecule type" value="Genomic_DNA"/>
</dbReference>
<evidence type="ECO:0000313" key="2">
    <source>
        <dbReference type="Proteomes" id="UP000798662"/>
    </source>
</evidence>
<keyword evidence="2" id="KW-1185">Reference proteome</keyword>
<comment type="caution">
    <text evidence="1">The sequence shown here is derived from an EMBL/GenBank/DDBJ whole genome shotgun (WGS) entry which is preliminary data.</text>
</comment>
<protein>
    <submittedName>
        <fullName evidence="1">Uncharacterized protein</fullName>
    </submittedName>
</protein>
<reference evidence="1" key="1">
    <citation type="submission" date="2019-11" db="EMBL/GenBank/DDBJ databases">
        <title>Nori genome reveals adaptations in red seaweeds to the harsh intertidal environment.</title>
        <authorList>
            <person name="Wang D."/>
            <person name="Mao Y."/>
        </authorList>
    </citation>
    <scope>NUCLEOTIDE SEQUENCE</scope>
    <source>
        <tissue evidence="1">Gametophyte</tissue>
    </source>
</reference>